<feature type="compositionally biased region" description="Basic and acidic residues" evidence="6">
    <location>
        <begin position="294"/>
        <end position="308"/>
    </location>
</feature>
<dbReference type="SUPFAM" id="SSF54001">
    <property type="entry name" value="Cysteine proteinases"/>
    <property type="match status" value="1"/>
</dbReference>
<feature type="compositionally biased region" description="Polar residues" evidence="6">
    <location>
        <begin position="273"/>
        <end position="287"/>
    </location>
</feature>
<feature type="compositionally biased region" description="Basic and acidic residues" evidence="6">
    <location>
        <begin position="1219"/>
        <end position="1233"/>
    </location>
</feature>
<dbReference type="GO" id="GO:0016926">
    <property type="term" value="P:protein desumoylation"/>
    <property type="evidence" value="ECO:0007669"/>
    <property type="project" value="TreeGrafter"/>
</dbReference>
<comment type="similarity">
    <text evidence="1">Belongs to the peptidase C48 family.</text>
</comment>
<feature type="compositionally biased region" description="Polar residues" evidence="6">
    <location>
        <begin position="392"/>
        <end position="401"/>
    </location>
</feature>
<dbReference type="Pfam" id="PF02902">
    <property type="entry name" value="Peptidase_C48"/>
    <property type="match status" value="1"/>
</dbReference>
<feature type="compositionally biased region" description="Basic and acidic residues" evidence="6">
    <location>
        <begin position="252"/>
        <end position="264"/>
    </location>
</feature>
<feature type="compositionally biased region" description="Polar residues" evidence="6">
    <location>
        <begin position="581"/>
        <end position="609"/>
    </location>
</feature>
<dbReference type="InterPro" id="IPR051947">
    <property type="entry name" value="Sentrin-specific_protease"/>
</dbReference>
<keyword evidence="4" id="KW-0833">Ubl conjugation pathway</keyword>
<dbReference type="PANTHER" id="PTHR46896:SF3">
    <property type="entry name" value="FI06413P-RELATED"/>
    <property type="match status" value="1"/>
</dbReference>
<feature type="domain" description="Ubiquitin-like protease family profile" evidence="7">
    <location>
        <begin position="666"/>
        <end position="984"/>
    </location>
</feature>
<feature type="compositionally biased region" description="Low complexity" evidence="6">
    <location>
        <begin position="18"/>
        <end position="37"/>
    </location>
</feature>
<feature type="compositionally biased region" description="Polar residues" evidence="6">
    <location>
        <begin position="1"/>
        <end position="12"/>
    </location>
</feature>
<keyword evidence="5" id="KW-0378">Hydrolase</keyword>
<evidence type="ECO:0000313" key="9">
    <source>
        <dbReference type="Proteomes" id="UP000700596"/>
    </source>
</evidence>
<feature type="region of interest" description="Disordered" evidence="6">
    <location>
        <begin position="122"/>
        <end position="415"/>
    </location>
</feature>
<sequence>MPMPSSISQARPSHSARRPTLPTSSPISRSSRLSPHLSHARKRPTTAEADTQPNKHQRRYSISADERRLCSDFTNPPDTVGILDPISYLPEHTQRTMKNKPGSNQSHKPLNTLQNVLSHQNPRHRINNTYGSQIRTSRSSDTQGFGSSLLERQPKNGLVRGIGESMMNHEREEPPGMPNERFTSPTKRRKTRHVSSSQQEVIDLDDDDVESVEPPGPSKRPDGSSPAIPPSVSSWSQTSNDRRRPNAVPRNVFRETSNKVEIYRQPKSRHKGSPNTPRQNSAQSGSAINVYDSTPKHEQPDYRRVKEDSSEDDLAKQPVVSRHFLPEVKGSVRINSSTSFKNTDEPISRPRADQKSSNLRDQFVRNTSSKSIEDKDQSAPDKFPHTKAGQDSFPSQSTQGMVSRKQNRSGAAGTPQWPLLSVRTYNYERQGSELYLRPSSDQKIKGFKILEKANRGFPDRYIETRKINDSRDDGVSRIRLKGTQDVAGEIYWYELRFVNNADLLSFRDKYLVEKGVVKKPHLTTEEEMVILFSKPLVSNNKNKPPIPPNDEEIELMQKRAGKQQKSLVPRPHSGLLHNLTSKQAVESAPQGSMKSRQQSVTVRQDSTMQAPYPPRTTRSSRINCEHDIKKSVSRDLSPIGIEDVKKKELEIRWSKPVQYGEGRRRALVEFDDLPKLDNGQMLNDALVDFYLIYLFDQARVPEKTVYFFNTHFFTSLTRLNVGQRGGINYENVSRWVKEDIFAYDFIVVPVCENEHWYLAIICNVSEIGRKYAEVHDAPTAAGGTHTAHKYHMDADEISNSNESDVILFEEAKNASNDKQASKTPPESANNQLELADPRGSPLRESSIEETGGLQSLSIEDPSVRDSIPVPQVDRPTADGEPGADAKKNEVSVPSSAKKRKKQGSMSLKKYPPNEPIILILDSLANNHPKTCRVLKEYITQEALQKRGMDAQITQKPFYVKEMHIPLQENVVDCGVYLLGYWQKFVFNPRDFVNRILSREMDPDTDWPNMTATNIRNDMRKTLCELAASQEEARKAAKAAKKTQQAATLSKGAKGSTEYPKPKSSHLIQETGVRKEHCASSVKSPEEPRRTSSPQVIVRTRSSPQPPPKQPIARIDLEQDIVDISEEPALPSKRVYGTEEPHDSFTINRPPSPASSRVATSAVLHRGSSQDPINIEDSQETVENGQSPRQKSRPGIRPQPSIEEVPPSVFRSHRRTRSLKGPDDSPKGEVENKRSTSNQPYLHVADSLLEKLNDPRVTVIAAREGAESSDFSLQREVPETPEPSDFDEVR</sequence>
<proteinExistence type="inferred from homology"/>
<feature type="compositionally biased region" description="Polar residues" evidence="6">
    <location>
        <begin position="813"/>
        <end position="832"/>
    </location>
</feature>
<dbReference type="Proteomes" id="UP000700596">
    <property type="component" value="Unassembled WGS sequence"/>
</dbReference>
<protein>
    <recommendedName>
        <fullName evidence="7">Ubiquitin-like protease family profile domain-containing protein</fullName>
    </recommendedName>
</protein>
<dbReference type="GO" id="GO:0006508">
    <property type="term" value="P:proteolysis"/>
    <property type="evidence" value="ECO:0007669"/>
    <property type="project" value="UniProtKB-KW"/>
</dbReference>
<dbReference type="InterPro" id="IPR003653">
    <property type="entry name" value="Peptidase_C48_C"/>
</dbReference>
<evidence type="ECO:0000256" key="4">
    <source>
        <dbReference type="ARBA" id="ARBA00022786"/>
    </source>
</evidence>
<accession>A0A9P9ITW3</accession>
<organism evidence="8 9">
    <name type="scientific">Dendryphion nanum</name>
    <dbReference type="NCBI Taxonomy" id="256645"/>
    <lineage>
        <taxon>Eukaryota</taxon>
        <taxon>Fungi</taxon>
        <taxon>Dikarya</taxon>
        <taxon>Ascomycota</taxon>
        <taxon>Pezizomycotina</taxon>
        <taxon>Dothideomycetes</taxon>
        <taxon>Pleosporomycetidae</taxon>
        <taxon>Pleosporales</taxon>
        <taxon>Torulaceae</taxon>
        <taxon>Dendryphion</taxon>
    </lineage>
</organism>
<dbReference type="Gene3D" id="3.40.395.10">
    <property type="entry name" value="Adenoviral Proteinase, Chain A"/>
    <property type="match status" value="1"/>
</dbReference>
<evidence type="ECO:0000256" key="1">
    <source>
        <dbReference type="ARBA" id="ARBA00005234"/>
    </source>
</evidence>
<feature type="region of interest" description="Disordered" evidence="6">
    <location>
        <begin position="581"/>
        <end position="619"/>
    </location>
</feature>
<dbReference type="PROSITE" id="PS50600">
    <property type="entry name" value="ULP_PROTEASE"/>
    <property type="match status" value="1"/>
</dbReference>
<evidence type="ECO:0000259" key="7">
    <source>
        <dbReference type="PROSITE" id="PS50600"/>
    </source>
</evidence>
<evidence type="ECO:0000256" key="3">
    <source>
        <dbReference type="ARBA" id="ARBA00022670"/>
    </source>
</evidence>
<comment type="caution">
    <text evidence="8">The sequence shown here is derived from an EMBL/GenBank/DDBJ whole genome shotgun (WGS) entry which is preliminary data.</text>
</comment>
<feature type="region of interest" description="Disordered" evidence="6">
    <location>
        <begin position="1262"/>
        <end position="1289"/>
    </location>
</feature>
<feature type="compositionally biased region" description="Polar residues" evidence="6">
    <location>
        <begin position="1144"/>
        <end position="1158"/>
    </location>
</feature>
<evidence type="ECO:0000256" key="2">
    <source>
        <dbReference type="ARBA" id="ARBA00022553"/>
    </source>
</evidence>
<dbReference type="GO" id="GO:0005737">
    <property type="term" value="C:cytoplasm"/>
    <property type="evidence" value="ECO:0007669"/>
    <property type="project" value="TreeGrafter"/>
</dbReference>
<feature type="compositionally biased region" description="Acidic residues" evidence="6">
    <location>
        <begin position="202"/>
        <end position="211"/>
    </location>
</feature>
<feature type="region of interest" description="Disordered" evidence="6">
    <location>
        <begin position="1034"/>
        <end position="1240"/>
    </location>
</feature>
<feature type="region of interest" description="Disordered" evidence="6">
    <location>
        <begin position="1"/>
        <end position="76"/>
    </location>
</feature>
<evidence type="ECO:0000313" key="8">
    <source>
        <dbReference type="EMBL" id="KAH7135243.1"/>
    </source>
</evidence>
<dbReference type="OrthoDB" id="442460at2759"/>
<dbReference type="InterPro" id="IPR038765">
    <property type="entry name" value="Papain-like_cys_pep_sf"/>
</dbReference>
<dbReference type="EMBL" id="JAGMWT010000002">
    <property type="protein sequence ID" value="KAH7135243.1"/>
    <property type="molecule type" value="Genomic_DNA"/>
</dbReference>
<dbReference type="GO" id="GO:0070139">
    <property type="term" value="F:SUMO-specific endopeptidase activity"/>
    <property type="evidence" value="ECO:0007669"/>
    <property type="project" value="TreeGrafter"/>
</dbReference>
<name>A0A9P9ITW3_9PLEO</name>
<feature type="compositionally biased region" description="Basic and acidic residues" evidence="6">
    <location>
        <begin position="342"/>
        <end position="354"/>
    </location>
</feature>
<feature type="compositionally biased region" description="Polar residues" evidence="6">
    <location>
        <begin position="127"/>
        <end position="146"/>
    </location>
</feature>
<evidence type="ECO:0000256" key="6">
    <source>
        <dbReference type="SAM" id="MobiDB-lite"/>
    </source>
</evidence>
<keyword evidence="2" id="KW-0597">Phosphoprotein</keyword>
<feature type="compositionally biased region" description="Polar residues" evidence="6">
    <location>
        <begin position="1090"/>
        <end position="1102"/>
    </location>
</feature>
<feature type="compositionally biased region" description="Polar residues" evidence="6">
    <location>
        <begin position="355"/>
        <end position="370"/>
    </location>
</feature>
<feature type="compositionally biased region" description="Low complexity" evidence="6">
    <location>
        <begin position="1041"/>
        <end position="1050"/>
    </location>
</feature>
<feature type="compositionally biased region" description="Basic and acidic residues" evidence="6">
    <location>
        <begin position="371"/>
        <end position="384"/>
    </location>
</feature>
<feature type="compositionally biased region" description="Basic and acidic residues" evidence="6">
    <location>
        <begin position="1071"/>
        <end position="1089"/>
    </location>
</feature>
<feature type="region of interest" description="Disordered" evidence="6">
    <location>
        <begin position="812"/>
        <end position="909"/>
    </location>
</feature>
<reference evidence="8" key="1">
    <citation type="journal article" date="2021" name="Nat. Commun.">
        <title>Genetic determinants of endophytism in the Arabidopsis root mycobiome.</title>
        <authorList>
            <person name="Mesny F."/>
            <person name="Miyauchi S."/>
            <person name="Thiergart T."/>
            <person name="Pickel B."/>
            <person name="Atanasova L."/>
            <person name="Karlsson M."/>
            <person name="Huettel B."/>
            <person name="Barry K.W."/>
            <person name="Haridas S."/>
            <person name="Chen C."/>
            <person name="Bauer D."/>
            <person name="Andreopoulos W."/>
            <person name="Pangilinan J."/>
            <person name="LaButti K."/>
            <person name="Riley R."/>
            <person name="Lipzen A."/>
            <person name="Clum A."/>
            <person name="Drula E."/>
            <person name="Henrissat B."/>
            <person name="Kohler A."/>
            <person name="Grigoriev I.V."/>
            <person name="Martin F.M."/>
            <person name="Hacquard S."/>
        </authorList>
    </citation>
    <scope>NUCLEOTIDE SEQUENCE</scope>
    <source>
        <strain evidence="8">MPI-CAGE-CH-0243</strain>
    </source>
</reference>
<gene>
    <name evidence="8" type="ORF">B0J11DRAFT_611220</name>
</gene>
<keyword evidence="3" id="KW-0645">Protease</keyword>
<dbReference type="PANTHER" id="PTHR46896">
    <property type="entry name" value="SENTRIN-SPECIFIC PROTEASE"/>
    <property type="match status" value="1"/>
</dbReference>
<dbReference type="GO" id="GO:0005634">
    <property type="term" value="C:nucleus"/>
    <property type="evidence" value="ECO:0007669"/>
    <property type="project" value="TreeGrafter"/>
</dbReference>
<keyword evidence="9" id="KW-1185">Reference proteome</keyword>
<evidence type="ECO:0000256" key="5">
    <source>
        <dbReference type="ARBA" id="ARBA00022801"/>
    </source>
</evidence>